<accession>A0ACC0LCC9</accession>
<dbReference type="EMBL" id="CM046400">
    <property type="protein sequence ID" value="KAI8525984.1"/>
    <property type="molecule type" value="Genomic_DNA"/>
</dbReference>
<evidence type="ECO:0000313" key="1">
    <source>
        <dbReference type="EMBL" id="KAI8525984.1"/>
    </source>
</evidence>
<keyword evidence="2" id="KW-1185">Reference proteome</keyword>
<proteinExistence type="predicted"/>
<reference evidence="1" key="1">
    <citation type="submission" date="2022-02" db="EMBL/GenBank/DDBJ databases">
        <title>Plant Genome Project.</title>
        <authorList>
            <person name="Zhang R.-G."/>
        </authorList>
    </citation>
    <scope>NUCLEOTIDE SEQUENCE</scope>
    <source>
        <strain evidence="1">AT1</strain>
    </source>
</reference>
<organism evidence="1 2">
    <name type="scientific">Rhododendron molle</name>
    <name type="common">Chinese azalea</name>
    <name type="synonym">Azalea mollis</name>
    <dbReference type="NCBI Taxonomy" id="49168"/>
    <lineage>
        <taxon>Eukaryota</taxon>
        <taxon>Viridiplantae</taxon>
        <taxon>Streptophyta</taxon>
        <taxon>Embryophyta</taxon>
        <taxon>Tracheophyta</taxon>
        <taxon>Spermatophyta</taxon>
        <taxon>Magnoliopsida</taxon>
        <taxon>eudicotyledons</taxon>
        <taxon>Gunneridae</taxon>
        <taxon>Pentapetalae</taxon>
        <taxon>asterids</taxon>
        <taxon>Ericales</taxon>
        <taxon>Ericaceae</taxon>
        <taxon>Ericoideae</taxon>
        <taxon>Rhodoreae</taxon>
        <taxon>Rhododendron</taxon>
    </lineage>
</organism>
<gene>
    <name evidence="1" type="ORF">RHMOL_Rhmol13G0273100</name>
</gene>
<comment type="caution">
    <text evidence="1">The sequence shown here is derived from an EMBL/GenBank/DDBJ whole genome shotgun (WGS) entry which is preliminary data.</text>
</comment>
<name>A0ACC0LCC9_RHOML</name>
<protein>
    <submittedName>
        <fullName evidence="1">Uncharacterized protein</fullName>
    </submittedName>
</protein>
<sequence length="50" mass="5477">MGLHPVLWCVPSCVLRSPLPDLPPLPDRPKFEASHHTTDRLTGPSSAPLH</sequence>
<dbReference type="Proteomes" id="UP001062846">
    <property type="component" value="Chromosome 13"/>
</dbReference>
<evidence type="ECO:0000313" key="2">
    <source>
        <dbReference type="Proteomes" id="UP001062846"/>
    </source>
</evidence>